<sequence length="274" mass="30683">MKKLFIFLIIATSHVKNTYQLSTKISLVNDVLPKDPFKNGNKHKSAETGDDSLTKDGIVLNQPGLDARQEIANYNSFLDKIFIRMNLAIQRKHLDPMDLKLLPSTKVPRFAKMLRDISTALFRRSGRALDIKQVKGWLHGMSTLKRSGDVAIFIHENHRTIQCPFSLGPLELKVAKTIGSGENKVTKSARATTDLMLGYMDLKIDTQSGKIEITSVDFDEPGEVDIHGNLKRGAEEEKKPISPYRLVMSSKVGRNFKNLAKFVVETSKEDSSPS</sequence>
<accession>A0A0K2TGY6</accession>
<dbReference type="EMBL" id="HACA01007400">
    <property type="protein sequence ID" value="CDW24761.1"/>
    <property type="molecule type" value="Transcribed_RNA"/>
</dbReference>
<evidence type="ECO:0000313" key="1">
    <source>
        <dbReference type="EMBL" id="CDW24761.1"/>
    </source>
</evidence>
<reference evidence="1" key="1">
    <citation type="submission" date="2014-05" db="EMBL/GenBank/DDBJ databases">
        <authorList>
            <person name="Chronopoulou M."/>
        </authorList>
    </citation>
    <scope>NUCLEOTIDE SEQUENCE</scope>
    <source>
        <tissue evidence="1">Whole organism</tissue>
    </source>
</reference>
<organism evidence="1">
    <name type="scientific">Lepeophtheirus salmonis</name>
    <name type="common">Salmon louse</name>
    <name type="synonym">Caligus salmonis</name>
    <dbReference type="NCBI Taxonomy" id="72036"/>
    <lineage>
        <taxon>Eukaryota</taxon>
        <taxon>Metazoa</taxon>
        <taxon>Ecdysozoa</taxon>
        <taxon>Arthropoda</taxon>
        <taxon>Crustacea</taxon>
        <taxon>Multicrustacea</taxon>
        <taxon>Hexanauplia</taxon>
        <taxon>Copepoda</taxon>
        <taxon>Siphonostomatoida</taxon>
        <taxon>Caligidae</taxon>
        <taxon>Lepeophtheirus</taxon>
    </lineage>
</organism>
<dbReference type="InterPro" id="IPR038602">
    <property type="entry name" value="Mite_allergen_7_sf"/>
</dbReference>
<dbReference type="OrthoDB" id="6381952at2759"/>
<protein>
    <submittedName>
        <fullName evidence="1">Neurofilament medium polypeptidelike [Bombyx mori]</fullName>
    </submittedName>
</protein>
<dbReference type="Gene3D" id="3.15.10.50">
    <property type="match status" value="1"/>
</dbReference>
<name>A0A0K2TGY6_LEPSM</name>
<dbReference type="AlphaFoldDB" id="A0A0K2TGY6"/>
<proteinExistence type="predicted"/>